<accession>A0A6P9AKP0</accession>
<dbReference type="InParanoid" id="A0A6P9AKP0"/>
<protein>
    <submittedName>
        <fullName evidence="3">Uncharacterized protein LOC117654969</fullName>
    </submittedName>
</protein>
<reference evidence="3" key="1">
    <citation type="submission" date="2025-08" db="UniProtKB">
        <authorList>
            <consortium name="RefSeq"/>
        </authorList>
    </citation>
    <scope>IDENTIFICATION</scope>
    <source>
        <tissue evidence="3">Blood</tissue>
    </source>
</reference>
<sequence>MGSSCPKATRKLNALDPKGERVSPFPFEEPSIAGLLLPSPLCQRQPYLLDPPLAYSACPSSNRASALVRLTACGLWLKPESNETRSGGHFAPSSLPDRRTNNDDRYRITRSGPNRDNFTPAGSGLDNTFHPETSGAATQPPSQPPFPKRTGKWRAPRSSAKPRLPSCQTGLRTSPVLKGQGDKKRPLGQPRGTGRFLGAGGFPFMPAAVERQPWRLSRNHSNWEQRSCWRRGGEERSGERSRSLKAGGYFFWLNEIGLCLREKKEKRK</sequence>
<proteinExistence type="predicted"/>
<dbReference type="KEGG" id="pgut:117654969"/>
<dbReference type="GeneID" id="117654969"/>
<evidence type="ECO:0000313" key="3">
    <source>
        <dbReference type="RefSeq" id="XP_034257865.1"/>
    </source>
</evidence>
<dbReference type="Proteomes" id="UP001652622">
    <property type="component" value="Unplaced"/>
</dbReference>
<dbReference type="AlphaFoldDB" id="A0A6P9AKP0"/>
<organism evidence="2 3">
    <name type="scientific">Pantherophis guttatus</name>
    <name type="common">Corn snake</name>
    <name type="synonym">Elaphe guttata</name>
    <dbReference type="NCBI Taxonomy" id="94885"/>
    <lineage>
        <taxon>Eukaryota</taxon>
        <taxon>Metazoa</taxon>
        <taxon>Chordata</taxon>
        <taxon>Craniata</taxon>
        <taxon>Vertebrata</taxon>
        <taxon>Euteleostomi</taxon>
        <taxon>Lepidosauria</taxon>
        <taxon>Squamata</taxon>
        <taxon>Bifurcata</taxon>
        <taxon>Unidentata</taxon>
        <taxon>Episquamata</taxon>
        <taxon>Toxicofera</taxon>
        <taxon>Serpentes</taxon>
        <taxon>Colubroidea</taxon>
        <taxon>Colubridae</taxon>
        <taxon>Colubrinae</taxon>
        <taxon>Pantherophis</taxon>
    </lineage>
</organism>
<feature type="region of interest" description="Disordered" evidence="1">
    <location>
        <begin position="81"/>
        <end position="191"/>
    </location>
</feature>
<feature type="compositionally biased region" description="Basic and acidic residues" evidence="1">
    <location>
        <begin position="96"/>
        <end position="107"/>
    </location>
</feature>
<dbReference type="RefSeq" id="XP_034257865.1">
    <property type="nucleotide sequence ID" value="XM_034401974.2"/>
</dbReference>
<evidence type="ECO:0000256" key="1">
    <source>
        <dbReference type="SAM" id="MobiDB-lite"/>
    </source>
</evidence>
<evidence type="ECO:0000313" key="2">
    <source>
        <dbReference type="Proteomes" id="UP001652622"/>
    </source>
</evidence>
<gene>
    <name evidence="3" type="primary">LOC117654969</name>
</gene>
<name>A0A6P9AKP0_PANGU</name>
<keyword evidence="2" id="KW-1185">Reference proteome</keyword>
<feature type="region of interest" description="Disordered" evidence="1">
    <location>
        <begin position="1"/>
        <end position="22"/>
    </location>
</feature>